<dbReference type="Pfam" id="PF00482">
    <property type="entry name" value="T2SSF"/>
    <property type="match status" value="1"/>
</dbReference>
<dbReference type="HOGENOM" id="CLU_079642_0_0_11"/>
<keyword evidence="9" id="KW-1185">Reference proteome</keyword>
<comment type="caution">
    <text evidence="8">The sequence shown here is derived from an EMBL/GenBank/DDBJ whole genome shotgun (WGS) entry which is preliminary data.</text>
</comment>
<evidence type="ECO:0000256" key="4">
    <source>
        <dbReference type="ARBA" id="ARBA00022989"/>
    </source>
</evidence>
<sequence length="307" mass="33468">MSLTLPIVVGVAFGLGVYALIRALMPSRRSAVAQVARIDALRARGTAYGSARQTREAQGRLGSLRARVGVRVSEFYLQQGWEQRSLRADLAVLERSWENFLATKVLLAVAGLIFGPFLFAVVWTMGFGSSPVIPVWLALLCAALFFFLPDLEVRRDAADKRRDLRRVIGAYLDLVSMSLAGGRGLPEALMAAAEISDGWANQRIRNALADARITGHSQWHALGMLGEELGVEELKDLSASLALVQDDGAKVRESLASRAETMRHRELAEIEGSAGEKSQSMLVAQLLLCAGFLVFLIFPAAMRVFQV</sequence>
<accession>V6KEH7</accession>
<keyword evidence="2" id="KW-1003">Cell membrane</keyword>
<dbReference type="STRING" id="1352936.M878_17745"/>
<keyword evidence="3 6" id="KW-0812">Transmembrane</keyword>
<feature type="transmembrane region" description="Helical" evidence="6">
    <location>
        <begin position="282"/>
        <end position="302"/>
    </location>
</feature>
<dbReference type="Proteomes" id="UP000017984">
    <property type="component" value="Chromosome"/>
</dbReference>
<evidence type="ECO:0000256" key="2">
    <source>
        <dbReference type="ARBA" id="ARBA00022475"/>
    </source>
</evidence>
<dbReference type="InterPro" id="IPR018076">
    <property type="entry name" value="T2SS_GspF_dom"/>
</dbReference>
<feature type="transmembrane region" description="Helical" evidence="6">
    <location>
        <begin position="6"/>
        <end position="25"/>
    </location>
</feature>
<keyword evidence="5 6" id="KW-0472">Membrane</keyword>
<evidence type="ECO:0000256" key="3">
    <source>
        <dbReference type="ARBA" id="ARBA00022692"/>
    </source>
</evidence>
<dbReference type="AlphaFoldDB" id="V6KEH7"/>
<evidence type="ECO:0000256" key="5">
    <source>
        <dbReference type="ARBA" id="ARBA00023136"/>
    </source>
</evidence>
<dbReference type="EMBL" id="AWQX01000158">
    <property type="protein sequence ID" value="EST30560.1"/>
    <property type="molecule type" value="Genomic_DNA"/>
</dbReference>
<keyword evidence="4 6" id="KW-1133">Transmembrane helix</keyword>
<name>V6KEH7_STRRC</name>
<evidence type="ECO:0000313" key="8">
    <source>
        <dbReference type="EMBL" id="EST30560.1"/>
    </source>
</evidence>
<evidence type="ECO:0000256" key="1">
    <source>
        <dbReference type="ARBA" id="ARBA00004651"/>
    </source>
</evidence>
<dbReference type="GO" id="GO:0005886">
    <property type="term" value="C:plasma membrane"/>
    <property type="evidence" value="ECO:0007669"/>
    <property type="project" value="UniProtKB-SubCell"/>
</dbReference>
<reference evidence="8 9" key="1">
    <citation type="journal article" date="2014" name="Genome Announc.">
        <title>Draft Genome Sequence of Streptomyces roseochromogenes subsp. oscitans DS 12.976, Producer of the Aminocoumarin Antibiotic Clorobiocin.</title>
        <authorList>
            <person name="Ruckert C."/>
            <person name="Kalinowski J."/>
            <person name="Heide L."/>
            <person name="Apel A.K."/>
        </authorList>
    </citation>
    <scope>NUCLEOTIDE SEQUENCE [LARGE SCALE GENOMIC DNA]</scope>
    <source>
        <strain evidence="8 9">DS 12.976</strain>
    </source>
</reference>
<comment type="subcellular location">
    <subcellularLocation>
        <location evidence="1">Cell membrane</location>
        <topology evidence="1">Multi-pass membrane protein</topology>
    </subcellularLocation>
</comment>
<evidence type="ECO:0000313" key="9">
    <source>
        <dbReference type="Proteomes" id="UP000017984"/>
    </source>
</evidence>
<dbReference type="PANTHER" id="PTHR35007:SF1">
    <property type="entry name" value="PILUS ASSEMBLY PROTEIN"/>
    <property type="match status" value="1"/>
</dbReference>
<gene>
    <name evidence="8" type="ORF">M878_17745</name>
</gene>
<organism evidence="8 9">
    <name type="scientific">Streptomyces roseochromogenus subsp. oscitans DS 12.976</name>
    <dbReference type="NCBI Taxonomy" id="1352936"/>
    <lineage>
        <taxon>Bacteria</taxon>
        <taxon>Bacillati</taxon>
        <taxon>Actinomycetota</taxon>
        <taxon>Actinomycetes</taxon>
        <taxon>Kitasatosporales</taxon>
        <taxon>Streptomycetaceae</taxon>
        <taxon>Streptomyces</taxon>
    </lineage>
</organism>
<dbReference type="RefSeq" id="WP_023547500.1">
    <property type="nucleotide sequence ID" value="NZ_CM002285.1"/>
</dbReference>
<proteinExistence type="predicted"/>
<feature type="domain" description="Type II secretion system protein GspF" evidence="7">
    <location>
        <begin position="172"/>
        <end position="298"/>
    </location>
</feature>
<evidence type="ECO:0000256" key="6">
    <source>
        <dbReference type="SAM" id="Phobius"/>
    </source>
</evidence>
<feature type="transmembrane region" description="Helical" evidence="6">
    <location>
        <begin position="105"/>
        <end position="126"/>
    </location>
</feature>
<evidence type="ECO:0000259" key="7">
    <source>
        <dbReference type="Pfam" id="PF00482"/>
    </source>
</evidence>
<feature type="transmembrane region" description="Helical" evidence="6">
    <location>
        <begin position="132"/>
        <end position="151"/>
    </location>
</feature>
<dbReference type="PATRIC" id="fig|1352936.5.peg.3723"/>
<protein>
    <submittedName>
        <fullName evidence="8">Type II secretion system protein</fullName>
    </submittedName>
</protein>
<dbReference type="PANTHER" id="PTHR35007">
    <property type="entry name" value="INTEGRAL MEMBRANE PROTEIN-RELATED"/>
    <property type="match status" value="1"/>
</dbReference>